<dbReference type="EC" id="3.4.21.-" evidence="4"/>
<feature type="region of interest" description="Disordered" evidence="2">
    <location>
        <begin position="69"/>
        <end position="107"/>
    </location>
</feature>
<dbReference type="InterPro" id="IPR009003">
    <property type="entry name" value="Peptidase_S1_PA"/>
</dbReference>
<dbReference type="Gene3D" id="2.40.10.10">
    <property type="entry name" value="Trypsin-like serine proteases"/>
    <property type="match status" value="1"/>
</dbReference>
<feature type="compositionally biased region" description="Low complexity" evidence="2">
    <location>
        <begin position="98"/>
        <end position="107"/>
    </location>
</feature>
<evidence type="ECO:0000313" key="5">
    <source>
        <dbReference type="Proteomes" id="UP001595872"/>
    </source>
</evidence>
<dbReference type="InterPro" id="IPR043504">
    <property type="entry name" value="Peptidase_S1_PA_chymotrypsin"/>
</dbReference>
<dbReference type="Proteomes" id="UP001595872">
    <property type="component" value="Unassembled WGS sequence"/>
</dbReference>
<dbReference type="PANTHER" id="PTHR15462">
    <property type="entry name" value="SERINE PROTEASE"/>
    <property type="match status" value="1"/>
</dbReference>
<comment type="caution">
    <text evidence="4">The sequence shown here is derived from an EMBL/GenBank/DDBJ whole genome shotgun (WGS) entry which is preliminary data.</text>
</comment>
<sequence>MRLALRHRAAFAGVAIGLTVGALSPAASASPSPAPVPGLPGVVRLPVSDAESDAALKYWTQARMDSAVPADLPEQTSTPATGRMKQGGGPSTRTNVRTSAPPAAPTAITAKERSWPTNGIPTVGALFFNVGPIHQRCTGTVVNTPKGNIIATAAHCIWRKDVGIPHPNPNPVFVPGYYSGHSPYGKWAVKSRYITTEWHNHFNPDHDFGFMVMKPNHGKNLQPLLGANGWKTSDQYYQNYVEITGYPGNRNRPYQCYTHTRQAKNYIWQLVFGCDNYHEGVSGSLLMLDFHTTGPLRNLGTAMASLGGYKEGGTSDNTSYAVIWNHATAVLLDAAVRKQ</sequence>
<keyword evidence="4" id="KW-0378">Hydrolase</keyword>
<dbReference type="RefSeq" id="WP_378253502.1">
    <property type="nucleotide sequence ID" value="NZ_JBHSIT010000002.1"/>
</dbReference>
<name>A0ABV9TUF2_9ACTN</name>
<dbReference type="InterPro" id="IPR050966">
    <property type="entry name" value="Glutamyl_endopeptidase"/>
</dbReference>
<evidence type="ECO:0000256" key="3">
    <source>
        <dbReference type="SAM" id="SignalP"/>
    </source>
</evidence>
<protein>
    <submittedName>
        <fullName evidence="4">Trypsin-like serine peptidase</fullName>
        <ecNumber evidence="4">3.4.21.-</ecNumber>
    </submittedName>
</protein>
<feature type="chain" id="PRO_5046556779" evidence="3">
    <location>
        <begin position="30"/>
        <end position="339"/>
    </location>
</feature>
<keyword evidence="5" id="KW-1185">Reference proteome</keyword>
<organism evidence="4 5">
    <name type="scientific">Actinomadura gamaensis</name>
    <dbReference type="NCBI Taxonomy" id="1763541"/>
    <lineage>
        <taxon>Bacteria</taxon>
        <taxon>Bacillati</taxon>
        <taxon>Actinomycetota</taxon>
        <taxon>Actinomycetes</taxon>
        <taxon>Streptosporangiales</taxon>
        <taxon>Thermomonosporaceae</taxon>
        <taxon>Actinomadura</taxon>
    </lineage>
</organism>
<keyword evidence="1 3" id="KW-0732">Signal</keyword>
<evidence type="ECO:0000256" key="1">
    <source>
        <dbReference type="ARBA" id="ARBA00022729"/>
    </source>
</evidence>
<evidence type="ECO:0000313" key="4">
    <source>
        <dbReference type="EMBL" id="MFC4907614.1"/>
    </source>
</evidence>
<accession>A0ABV9TUF2</accession>
<proteinExistence type="predicted"/>
<gene>
    <name evidence="4" type="ORF">ACFPCY_09805</name>
</gene>
<dbReference type="PANTHER" id="PTHR15462:SF8">
    <property type="entry name" value="SERINE PROTEASE"/>
    <property type="match status" value="1"/>
</dbReference>
<dbReference type="SUPFAM" id="SSF50494">
    <property type="entry name" value="Trypsin-like serine proteases"/>
    <property type="match status" value="1"/>
</dbReference>
<dbReference type="GO" id="GO:0016787">
    <property type="term" value="F:hydrolase activity"/>
    <property type="evidence" value="ECO:0007669"/>
    <property type="project" value="UniProtKB-KW"/>
</dbReference>
<feature type="signal peptide" evidence="3">
    <location>
        <begin position="1"/>
        <end position="29"/>
    </location>
</feature>
<reference evidence="5" key="1">
    <citation type="journal article" date="2019" name="Int. J. Syst. Evol. Microbiol.">
        <title>The Global Catalogue of Microorganisms (GCM) 10K type strain sequencing project: providing services to taxonomists for standard genome sequencing and annotation.</title>
        <authorList>
            <consortium name="The Broad Institute Genomics Platform"/>
            <consortium name="The Broad Institute Genome Sequencing Center for Infectious Disease"/>
            <person name="Wu L."/>
            <person name="Ma J."/>
        </authorList>
    </citation>
    <scope>NUCLEOTIDE SEQUENCE [LARGE SCALE GENOMIC DNA]</scope>
    <source>
        <strain evidence="5">KLKA75</strain>
    </source>
</reference>
<evidence type="ECO:0000256" key="2">
    <source>
        <dbReference type="SAM" id="MobiDB-lite"/>
    </source>
</evidence>
<dbReference type="EMBL" id="JBHSIT010000002">
    <property type="protein sequence ID" value="MFC4907614.1"/>
    <property type="molecule type" value="Genomic_DNA"/>
</dbReference>